<feature type="transmembrane region" description="Helical" evidence="1">
    <location>
        <begin position="97"/>
        <end position="121"/>
    </location>
</feature>
<dbReference type="GO" id="GO:0019685">
    <property type="term" value="P:photosynthesis, dark reaction"/>
    <property type="evidence" value="ECO:0007669"/>
    <property type="project" value="InterPro"/>
</dbReference>
<evidence type="ECO:0000313" key="3">
    <source>
        <dbReference type="Proteomes" id="UP001138661"/>
    </source>
</evidence>
<gene>
    <name evidence="2" type="primary">bchF</name>
    <name evidence="2" type="ORF">KX928_10875</name>
</gene>
<evidence type="ECO:0000313" key="2">
    <source>
        <dbReference type="EMBL" id="MBW4708285.1"/>
    </source>
</evidence>
<evidence type="ECO:0000256" key="1">
    <source>
        <dbReference type="SAM" id="Phobius"/>
    </source>
</evidence>
<dbReference type="GO" id="GO:0030494">
    <property type="term" value="P:bacteriochlorophyll biosynthetic process"/>
    <property type="evidence" value="ECO:0007669"/>
    <property type="project" value="InterPro"/>
</dbReference>
<keyword evidence="1" id="KW-0812">Transmembrane</keyword>
<organism evidence="2 3">
    <name type="scientific">Roseobacter insulae</name>
    <dbReference type="NCBI Taxonomy" id="2859783"/>
    <lineage>
        <taxon>Bacteria</taxon>
        <taxon>Pseudomonadati</taxon>
        <taxon>Pseudomonadota</taxon>
        <taxon>Alphaproteobacteria</taxon>
        <taxon>Rhodobacterales</taxon>
        <taxon>Roseobacteraceae</taxon>
        <taxon>Roseobacter</taxon>
    </lineage>
</organism>
<accession>A0A9X1JYL0</accession>
<sequence>MYSQKARKSAPAGLYTAEERARRDQTIWTLVQGILAPLQFVVFLISLTLVLRYLATGSGYEVATASIVLKTCLLYLIMVTGAIWEKVVFGQYLFAPAFFWEDVFSFAVIALHTAYLWALIFNTLDPVSLMILALAAYGAYVINAAQFLLKLRAARLQANATPNAPREAPA</sequence>
<name>A0A9X1JYL0_9RHOB</name>
<dbReference type="EMBL" id="JAHXDN010000002">
    <property type="protein sequence ID" value="MBW4708285.1"/>
    <property type="molecule type" value="Genomic_DNA"/>
</dbReference>
<reference evidence="2" key="1">
    <citation type="submission" date="2021-07" db="EMBL/GenBank/DDBJ databases">
        <title>Roseobacter insulae sp. nov., isolated from a tidal flat.</title>
        <authorList>
            <person name="Park S."/>
            <person name="Yoon J.-H."/>
        </authorList>
    </citation>
    <scope>NUCLEOTIDE SEQUENCE</scope>
    <source>
        <strain evidence="2">YSTF-M11</strain>
    </source>
</reference>
<feature type="transmembrane region" description="Helical" evidence="1">
    <location>
        <begin position="67"/>
        <end position="85"/>
    </location>
</feature>
<comment type="caution">
    <text evidence="2">The sequence shown here is derived from an EMBL/GenBank/DDBJ whole genome shotgun (WGS) entry which is preliminary data.</text>
</comment>
<dbReference type="RefSeq" id="WP_219501862.1">
    <property type="nucleotide sequence ID" value="NZ_JAHXDN010000002.1"/>
</dbReference>
<keyword evidence="1" id="KW-0472">Membrane</keyword>
<keyword evidence="1" id="KW-1133">Transmembrane helix</keyword>
<dbReference type="AlphaFoldDB" id="A0A9X1JYL0"/>
<dbReference type="NCBIfam" id="TIGR02020">
    <property type="entry name" value="BchF"/>
    <property type="match status" value="1"/>
</dbReference>
<feature type="transmembrane region" description="Helical" evidence="1">
    <location>
        <begin position="127"/>
        <end position="149"/>
    </location>
</feature>
<dbReference type="GO" id="GO:0016836">
    <property type="term" value="F:hydro-lyase activity"/>
    <property type="evidence" value="ECO:0007669"/>
    <property type="project" value="InterPro"/>
</dbReference>
<feature type="transmembrane region" description="Helical" evidence="1">
    <location>
        <begin position="30"/>
        <end position="55"/>
    </location>
</feature>
<dbReference type="Pfam" id="PF07284">
    <property type="entry name" value="BCHF"/>
    <property type="match status" value="1"/>
</dbReference>
<keyword evidence="3" id="KW-1185">Reference proteome</keyword>
<protein>
    <submittedName>
        <fullName evidence="2">2-vinyl bacteriochlorophyllide hydratase</fullName>
    </submittedName>
</protein>
<proteinExistence type="predicted"/>
<dbReference type="InterPro" id="IPR009905">
    <property type="entry name" value="BCHF"/>
</dbReference>
<dbReference type="Proteomes" id="UP001138661">
    <property type="component" value="Unassembled WGS sequence"/>
</dbReference>